<evidence type="ECO:0000256" key="4">
    <source>
        <dbReference type="ARBA" id="ARBA00015384"/>
    </source>
</evidence>
<keyword evidence="7 10" id="KW-1133">Transmembrane helix</keyword>
<accession>A0A059F873</accession>
<protein>
    <recommendedName>
        <fullName evidence="4 10">Cytochrome c oxidase assembly protein CtaG</fullName>
    </recommendedName>
</protein>
<dbReference type="STRING" id="1280952.HJA_14379"/>
<name>A0A059F873_9PROT</name>
<dbReference type="PANTHER" id="PTHR21320:SF3">
    <property type="entry name" value="CYTOCHROME C OXIDASE ASSEMBLY PROTEIN COX11, MITOCHONDRIAL-RELATED"/>
    <property type="match status" value="1"/>
</dbReference>
<dbReference type="GO" id="GO:0005886">
    <property type="term" value="C:plasma membrane"/>
    <property type="evidence" value="ECO:0007669"/>
    <property type="project" value="UniProtKB-SubCell"/>
</dbReference>
<evidence type="ECO:0000256" key="10">
    <source>
        <dbReference type="HAMAP-Rule" id="MF_00155"/>
    </source>
</evidence>
<keyword evidence="8 10" id="KW-0186">Copper</keyword>
<evidence type="ECO:0000256" key="1">
    <source>
        <dbReference type="ARBA" id="ARBA00004007"/>
    </source>
</evidence>
<proteinExistence type="inferred from homology"/>
<keyword evidence="9 10" id="KW-0472">Membrane</keyword>
<comment type="subcellular location">
    <subcellularLocation>
        <location evidence="2 10">Cell inner membrane</location>
        <topology evidence="2 10">Single-pass type II membrane protein</topology>
        <orientation evidence="2 10">Periplasmic side</orientation>
    </subcellularLocation>
</comment>
<dbReference type="RefSeq" id="WP_035583532.1">
    <property type="nucleotide sequence ID" value="NZ_ARYJ01000011.1"/>
</dbReference>
<feature type="signal peptide" evidence="11">
    <location>
        <begin position="1"/>
        <end position="17"/>
    </location>
</feature>
<evidence type="ECO:0000256" key="6">
    <source>
        <dbReference type="ARBA" id="ARBA00022968"/>
    </source>
</evidence>
<comment type="similarity">
    <text evidence="3 10">Belongs to the COX11/CtaG family.</text>
</comment>
<dbReference type="Pfam" id="PF04442">
    <property type="entry name" value="CtaG_Cox11"/>
    <property type="match status" value="1"/>
</dbReference>
<dbReference type="InterPro" id="IPR007533">
    <property type="entry name" value="Cyt_c_oxidase_assmbl_CtaG"/>
</dbReference>
<evidence type="ECO:0000256" key="9">
    <source>
        <dbReference type="ARBA" id="ARBA00023136"/>
    </source>
</evidence>
<dbReference type="Gene3D" id="2.60.370.10">
    <property type="entry name" value="Ctag/Cox11"/>
    <property type="match status" value="1"/>
</dbReference>
<evidence type="ECO:0000256" key="3">
    <source>
        <dbReference type="ARBA" id="ARBA00009620"/>
    </source>
</evidence>
<dbReference type="OrthoDB" id="9804841at2"/>
<reference evidence="12 13" key="1">
    <citation type="journal article" date="2014" name="Antonie Van Leeuwenhoek">
        <title>Hyphomonas beringensis sp. nov. and Hyphomonas chukchiensis sp. nov., isolated from surface seawater of the Bering Sea and Chukchi Sea.</title>
        <authorList>
            <person name="Li C."/>
            <person name="Lai Q."/>
            <person name="Li G."/>
            <person name="Dong C."/>
            <person name="Wang J."/>
            <person name="Liao Y."/>
            <person name="Shao Z."/>
        </authorList>
    </citation>
    <scope>NUCLEOTIDE SEQUENCE [LARGE SCALE GENOMIC DNA]</scope>
    <source>
        <strain evidence="12 13">VP2</strain>
    </source>
</reference>
<dbReference type="SUPFAM" id="SSF110111">
    <property type="entry name" value="Ctag/Cox11"/>
    <property type="match status" value="1"/>
</dbReference>
<evidence type="ECO:0000313" key="12">
    <source>
        <dbReference type="EMBL" id="KCZ86795.1"/>
    </source>
</evidence>
<dbReference type="HAMAP" id="MF_00155">
    <property type="entry name" value="CtaG"/>
    <property type="match status" value="1"/>
</dbReference>
<organism evidence="12 13">
    <name type="scientific">Hyphomonas jannaschiana VP2</name>
    <dbReference type="NCBI Taxonomy" id="1280952"/>
    <lineage>
        <taxon>Bacteria</taxon>
        <taxon>Pseudomonadati</taxon>
        <taxon>Pseudomonadota</taxon>
        <taxon>Alphaproteobacteria</taxon>
        <taxon>Hyphomonadales</taxon>
        <taxon>Hyphomonadaceae</taxon>
        <taxon>Hyphomonas</taxon>
    </lineage>
</organism>
<evidence type="ECO:0000256" key="7">
    <source>
        <dbReference type="ARBA" id="ARBA00022989"/>
    </source>
</evidence>
<evidence type="ECO:0000256" key="5">
    <source>
        <dbReference type="ARBA" id="ARBA00022692"/>
    </source>
</evidence>
<keyword evidence="11" id="KW-0732">Signal</keyword>
<keyword evidence="6 10" id="KW-0735">Signal-anchor</keyword>
<evidence type="ECO:0000256" key="2">
    <source>
        <dbReference type="ARBA" id="ARBA00004382"/>
    </source>
</evidence>
<keyword evidence="10" id="KW-1003">Cell membrane</keyword>
<feature type="topological domain" description="Cytoplasmic" evidence="10">
    <location>
        <begin position="1"/>
        <end position="7"/>
    </location>
</feature>
<dbReference type="PATRIC" id="fig|1280952.3.peg.2876"/>
<dbReference type="GO" id="GO:0008535">
    <property type="term" value="P:respiratory chain complex IV assembly"/>
    <property type="evidence" value="ECO:0007669"/>
    <property type="project" value="UniProtKB-UniRule"/>
</dbReference>
<dbReference type="eggNOG" id="COG3175">
    <property type="taxonomic scope" value="Bacteria"/>
</dbReference>
<comment type="function">
    <text evidence="1 10">Exerts its effect at some terminal stage of cytochrome c oxidase synthesis, probably by being involved in the insertion of the copper B into subunit I.</text>
</comment>
<keyword evidence="10" id="KW-0997">Cell inner membrane</keyword>
<sequence>MKLSNAKVAGISLTVFAAMLGLGFSAEPLYGTFCRVTGYGGTTRIATAAPKEIVDQTITVRFDTNVADVPLEFRPLQRSQDVKIGQHGLAFFEVSNPTDQEFHVIAAYNVTPHYSGKYFNKLECFCFDERVIAPHETKKLPVVYFISPDMVEDHVADQLETITLSYTFYESSTYNGPKTQAALGAANSATGG</sequence>
<comment type="caution">
    <text evidence="12">The sequence shown here is derived from an EMBL/GenBank/DDBJ whole genome shotgun (WGS) entry which is preliminary data.</text>
</comment>
<dbReference type="InterPro" id="IPR023471">
    <property type="entry name" value="CtaG/Cox11_dom_sf"/>
</dbReference>
<dbReference type="PIRSF" id="PIRSF005413">
    <property type="entry name" value="COX11"/>
    <property type="match status" value="1"/>
</dbReference>
<keyword evidence="13" id="KW-1185">Reference proteome</keyword>
<evidence type="ECO:0000256" key="8">
    <source>
        <dbReference type="ARBA" id="ARBA00023008"/>
    </source>
</evidence>
<feature type="chain" id="PRO_5001577058" description="Cytochrome c oxidase assembly protein CtaG" evidence="11">
    <location>
        <begin position="18"/>
        <end position="192"/>
    </location>
</feature>
<dbReference type="PANTHER" id="PTHR21320">
    <property type="entry name" value="CYTOCHROME C OXIDASE ASSEMBLY PROTEIN COX11-RELATED"/>
    <property type="match status" value="1"/>
</dbReference>
<feature type="topological domain" description="Periplasmic" evidence="10">
    <location>
        <begin position="27"/>
        <end position="192"/>
    </location>
</feature>
<evidence type="ECO:0000256" key="11">
    <source>
        <dbReference type="SAM" id="SignalP"/>
    </source>
</evidence>
<dbReference type="EMBL" id="ARYJ01000011">
    <property type="protein sequence ID" value="KCZ86795.1"/>
    <property type="molecule type" value="Genomic_DNA"/>
</dbReference>
<dbReference type="GO" id="GO:0005507">
    <property type="term" value="F:copper ion binding"/>
    <property type="evidence" value="ECO:0007669"/>
    <property type="project" value="InterPro"/>
</dbReference>
<dbReference type="AlphaFoldDB" id="A0A059F873"/>
<dbReference type="NCBIfam" id="NF003465">
    <property type="entry name" value="PRK05089.1"/>
    <property type="match status" value="1"/>
</dbReference>
<gene>
    <name evidence="10" type="primary">ctaG</name>
    <name evidence="12" type="ORF">HJA_14379</name>
</gene>
<keyword evidence="5 10" id="KW-0812">Transmembrane</keyword>
<dbReference type="Proteomes" id="UP000024816">
    <property type="component" value="Unassembled WGS sequence"/>
</dbReference>
<evidence type="ECO:0000313" key="13">
    <source>
        <dbReference type="Proteomes" id="UP000024816"/>
    </source>
</evidence>